<accession>A0ABR7Y844</accession>
<comment type="caution">
    <text evidence="3">The sequence shown here is derived from an EMBL/GenBank/DDBJ whole genome shotgun (WGS) entry which is preliminary data.</text>
</comment>
<name>A0ABR7Y844_9SPHI</name>
<dbReference type="InterPro" id="IPR056734">
    <property type="entry name" value="NANM"/>
</dbReference>
<dbReference type="Proteomes" id="UP000606494">
    <property type="component" value="Unassembled WGS sequence"/>
</dbReference>
<protein>
    <submittedName>
        <fullName evidence="3">Galactose oxidase</fullName>
    </submittedName>
</protein>
<gene>
    <name evidence="3" type="ORF">H8B17_17900</name>
</gene>
<dbReference type="EMBL" id="JACNYK010000006">
    <property type="protein sequence ID" value="MBD1427455.1"/>
    <property type="molecule type" value="Genomic_DNA"/>
</dbReference>
<dbReference type="InterPro" id="IPR015915">
    <property type="entry name" value="Kelch-typ_b-propeller"/>
</dbReference>
<dbReference type="PANTHER" id="PTHR46260:SF3">
    <property type="entry name" value="RING-TYPE DOMAIN-CONTAINING PROTEIN"/>
    <property type="match status" value="1"/>
</dbReference>
<dbReference type="InterPro" id="IPR051746">
    <property type="entry name" value="Kelch_domain_containing_8"/>
</dbReference>
<organism evidence="3 4">
    <name type="scientific">Sphingobacterium arenae</name>
    <dbReference type="NCBI Taxonomy" id="1280598"/>
    <lineage>
        <taxon>Bacteria</taxon>
        <taxon>Pseudomonadati</taxon>
        <taxon>Bacteroidota</taxon>
        <taxon>Sphingobacteriia</taxon>
        <taxon>Sphingobacteriales</taxon>
        <taxon>Sphingobacteriaceae</taxon>
        <taxon>Sphingobacterium</taxon>
    </lineage>
</organism>
<keyword evidence="4" id="KW-1185">Reference proteome</keyword>
<evidence type="ECO:0000313" key="3">
    <source>
        <dbReference type="EMBL" id="MBD1427455.1"/>
    </source>
</evidence>
<keyword evidence="2" id="KW-0677">Repeat</keyword>
<evidence type="ECO:0000256" key="2">
    <source>
        <dbReference type="ARBA" id="ARBA00022737"/>
    </source>
</evidence>
<dbReference type="Gene3D" id="2.120.10.80">
    <property type="entry name" value="Kelch-type beta propeller"/>
    <property type="match status" value="2"/>
</dbReference>
<dbReference type="SUPFAM" id="SSF117281">
    <property type="entry name" value="Kelch motif"/>
    <property type="match status" value="1"/>
</dbReference>
<evidence type="ECO:0000256" key="1">
    <source>
        <dbReference type="ARBA" id="ARBA00022441"/>
    </source>
</evidence>
<sequence length="339" mass="36502">MTVTSVYAQINISFKWDTLANVPDDIGFAGSFAGVWNNTLIVAGGANFPDGGAPWTGSKKVWHDQIFALDSPDGEWKVIGNLPTAVGYGVSITCDKGLILIGGSTHEKHIAEVRLLQYDGKNVTFKHLPDLPKPVANSTGVILNNVVYVLGGTLDPTSKETENNFWSLDLNKSATTWKMLDSWPGPSRMLAIAGVQDGAIYLFSGTHLKNGDREYLKDAYKYKVGRGWERITDLPHAIVAAPSPAFAVGNDNLVVFGGDNGSQIGINLKKEKHPGFSKTVLSYNTKHNNWTEVGAQPSDAAVTTPLVIWNNKAIIPGGEISPSVRTTKVVVAEAIKTSE</sequence>
<dbReference type="RefSeq" id="WP_190310604.1">
    <property type="nucleotide sequence ID" value="NZ_JACNYK010000006.1"/>
</dbReference>
<reference evidence="3 4" key="1">
    <citation type="submission" date="2020-08" db="EMBL/GenBank/DDBJ databases">
        <title>Sphingobacterium sp. DN00404 isolated from aquaculture water.</title>
        <authorList>
            <person name="Zhang M."/>
        </authorList>
    </citation>
    <scope>NUCLEOTIDE SEQUENCE [LARGE SCALE GENOMIC DNA]</scope>
    <source>
        <strain evidence="3 4">KCTC 32294</strain>
    </source>
</reference>
<evidence type="ECO:0000313" key="4">
    <source>
        <dbReference type="Proteomes" id="UP000606494"/>
    </source>
</evidence>
<keyword evidence="1" id="KW-0880">Kelch repeat</keyword>
<dbReference type="Pfam" id="PF24996">
    <property type="entry name" value="NANM"/>
    <property type="match status" value="2"/>
</dbReference>
<proteinExistence type="predicted"/>
<dbReference type="PANTHER" id="PTHR46260">
    <property type="entry name" value="RING-TYPE DOMAIN-CONTAINING PROTEIN"/>
    <property type="match status" value="1"/>
</dbReference>